<keyword evidence="3" id="KW-0472">Membrane</keyword>
<dbReference type="EMBL" id="CP011311">
    <property type="protein sequence ID" value="AKE40066.1"/>
    <property type="molecule type" value="Genomic_DNA"/>
</dbReference>
<dbReference type="AlphaFoldDB" id="A0A0F6TBK7"/>
<reference evidence="7 8" key="1">
    <citation type="journal article" date="2015" name="Genome Announc.">
        <title>Complete Genome Sequence of Corynebacterium camporealensis DSM 44610, Isolated from the Milk of a Manchega Sheep with Subclinical Mastitis.</title>
        <authorList>
            <person name="Ruckert C."/>
            <person name="Albersmeier A."/>
            <person name="Winkler A."/>
            <person name="Tauch A."/>
        </authorList>
    </citation>
    <scope>NUCLEOTIDE SEQUENCE [LARGE SCALE GENOMIC DNA]</scope>
    <source>
        <strain evidence="7 8">DSM 44610</strain>
    </source>
</reference>
<keyword evidence="2" id="KW-0732">Signal</keyword>
<accession>A0A0F6TBK7</accession>
<evidence type="ECO:0000256" key="5">
    <source>
        <dbReference type="ARBA" id="ARBA00023288"/>
    </source>
</evidence>
<keyword evidence="5 7" id="KW-0449">Lipoprotein</keyword>
<evidence type="ECO:0000256" key="1">
    <source>
        <dbReference type="ARBA" id="ARBA00022475"/>
    </source>
</evidence>
<organism evidence="7 8">
    <name type="scientific">Corynebacterium camporealensis</name>
    <dbReference type="NCBI Taxonomy" id="161896"/>
    <lineage>
        <taxon>Bacteria</taxon>
        <taxon>Bacillati</taxon>
        <taxon>Actinomycetota</taxon>
        <taxon>Actinomycetes</taxon>
        <taxon>Mycobacteriales</taxon>
        <taxon>Corynebacteriaceae</taxon>
        <taxon>Corynebacterium</taxon>
    </lineage>
</organism>
<keyword evidence="1" id="KW-1003">Cell membrane</keyword>
<keyword evidence="4" id="KW-0564">Palmitate</keyword>
<evidence type="ECO:0000256" key="6">
    <source>
        <dbReference type="SAM" id="MobiDB-lite"/>
    </source>
</evidence>
<dbReference type="Proteomes" id="UP000033566">
    <property type="component" value="Chromosome"/>
</dbReference>
<evidence type="ECO:0000313" key="8">
    <source>
        <dbReference type="Proteomes" id="UP000033566"/>
    </source>
</evidence>
<dbReference type="InterPro" id="IPR025971">
    <property type="entry name" value="LppP/LprE"/>
</dbReference>
<keyword evidence="8" id="KW-1185">Reference proteome</keyword>
<dbReference type="PATRIC" id="fig|161896.4.peg.2079"/>
<dbReference type="Pfam" id="PF14041">
    <property type="entry name" value="Lipoprotein_21"/>
    <property type="match status" value="1"/>
</dbReference>
<name>A0A0F6TBK7_9CORY</name>
<dbReference type="KEGG" id="ccj:UL81_10665"/>
<protein>
    <submittedName>
        <fullName evidence="7">LppP/LprE lipoprotein</fullName>
    </submittedName>
</protein>
<evidence type="ECO:0000313" key="7">
    <source>
        <dbReference type="EMBL" id="AKE40066.1"/>
    </source>
</evidence>
<evidence type="ECO:0000256" key="3">
    <source>
        <dbReference type="ARBA" id="ARBA00023136"/>
    </source>
</evidence>
<evidence type="ECO:0000256" key="2">
    <source>
        <dbReference type="ARBA" id="ARBA00022729"/>
    </source>
</evidence>
<evidence type="ECO:0000256" key="4">
    <source>
        <dbReference type="ARBA" id="ARBA00023139"/>
    </source>
</evidence>
<gene>
    <name evidence="7" type="ORF">UL81_10665</name>
</gene>
<dbReference type="HOGENOM" id="CLU_1178640_0_0_11"/>
<feature type="compositionally biased region" description="Low complexity" evidence="6">
    <location>
        <begin position="55"/>
        <end position="91"/>
    </location>
</feature>
<proteinExistence type="predicted"/>
<sequence>MIFLMGWKGYKEVEALRGTKGLRANMRGIKIAAAAVVSCVALSACAESQPDEDSSMTTNSESSSTRAPEGSVSPSPTSSESPSETMSSREPVAQEGCDDTVSNPLSEASSLPIVGNEEQQLAFSVIDDNFDPCAELSWSVIAGGVGTGGSQRQGVVFFHNGQPIVEPAPLMQEEVTAVTPVSRDVVEVSYAVLEGPRVAAQTVPGAATFSLNADGTLSIVNNTLPPSADEAGIQLDLTGL</sequence>
<feature type="region of interest" description="Disordered" evidence="6">
    <location>
        <begin position="48"/>
        <end position="108"/>
    </location>
</feature>